<feature type="domain" description="Pyridoxamine 5'-phosphate oxidase N-terminal" evidence="1">
    <location>
        <begin position="19"/>
        <end position="140"/>
    </location>
</feature>
<gene>
    <name evidence="3" type="ORF">N5A92_06780</name>
</gene>
<dbReference type="Gene3D" id="2.30.110.10">
    <property type="entry name" value="Electron Transport, Fmn-binding Protein, Chain A"/>
    <property type="match status" value="1"/>
</dbReference>
<dbReference type="InterPro" id="IPR019595">
    <property type="entry name" value="DUF2470"/>
</dbReference>
<protein>
    <submittedName>
        <fullName evidence="3">HugZ family protein</fullName>
    </submittedName>
</protein>
<dbReference type="SUPFAM" id="SSF50475">
    <property type="entry name" value="FMN-binding split barrel"/>
    <property type="match status" value="1"/>
</dbReference>
<dbReference type="Proteomes" id="UP001320831">
    <property type="component" value="Unassembled WGS sequence"/>
</dbReference>
<evidence type="ECO:0000259" key="2">
    <source>
        <dbReference type="Pfam" id="PF10615"/>
    </source>
</evidence>
<dbReference type="PANTHER" id="PTHR13343:SF17">
    <property type="entry name" value="CELLULAR REPRESSOR OF E1A-STIMULATED GENES, ISOFORM A"/>
    <property type="match status" value="1"/>
</dbReference>
<reference evidence="3 4" key="1">
    <citation type="submission" date="2022-09" db="EMBL/GenBank/DDBJ databases">
        <title>Chelativorans salina sp. nov., a novel slightly halophilic bacterium isolated from a saline lake sediment enrichment.</title>
        <authorList>
            <person name="Gao L."/>
            <person name="Fang B.-Z."/>
            <person name="Li W.-J."/>
        </authorList>
    </citation>
    <scope>NUCLEOTIDE SEQUENCE [LARGE SCALE GENOMIC DNA]</scope>
    <source>
        <strain evidence="3 4">EGI FJ00035</strain>
    </source>
</reference>
<dbReference type="Pfam" id="PF10615">
    <property type="entry name" value="DUF2470"/>
    <property type="match status" value="1"/>
</dbReference>
<comment type="caution">
    <text evidence="3">The sequence shown here is derived from an EMBL/GenBank/DDBJ whole genome shotgun (WGS) entry which is preliminary data.</text>
</comment>
<organism evidence="3 4">
    <name type="scientific">Chelativorans salis</name>
    <dbReference type="NCBI Taxonomy" id="2978478"/>
    <lineage>
        <taxon>Bacteria</taxon>
        <taxon>Pseudomonadati</taxon>
        <taxon>Pseudomonadota</taxon>
        <taxon>Alphaproteobacteria</taxon>
        <taxon>Hyphomicrobiales</taxon>
        <taxon>Phyllobacteriaceae</taxon>
        <taxon>Chelativorans</taxon>
    </lineage>
</organism>
<evidence type="ECO:0000313" key="3">
    <source>
        <dbReference type="EMBL" id="MCT7374738.1"/>
    </source>
</evidence>
<accession>A0ABT2LJQ3</accession>
<dbReference type="RefSeq" id="WP_260901239.1">
    <property type="nucleotide sequence ID" value="NZ_JAOCZP010000002.1"/>
</dbReference>
<dbReference type="InterPro" id="IPR011576">
    <property type="entry name" value="Pyridox_Oxase_N"/>
</dbReference>
<dbReference type="EMBL" id="JAOCZP010000002">
    <property type="protein sequence ID" value="MCT7374738.1"/>
    <property type="molecule type" value="Genomic_DNA"/>
</dbReference>
<dbReference type="Gene3D" id="3.20.180.10">
    <property type="entry name" value="PNP-oxidase-like"/>
    <property type="match status" value="1"/>
</dbReference>
<dbReference type="Pfam" id="PF01243">
    <property type="entry name" value="PNPOx_N"/>
    <property type="match status" value="1"/>
</dbReference>
<keyword evidence="4" id="KW-1185">Reference proteome</keyword>
<dbReference type="InterPro" id="IPR012349">
    <property type="entry name" value="Split_barrel_FMN-bd"/>
</dbReference>
<feature type="domain" description="DUF2470" evidence="2">
    <location>
        <begin position="172"/>
        <end position="242"/>
    </location>
</feature>
<sequence>MAKADPFLETDAQAIRLAKTLMRTARFGALATLDADGAPLATRVAVATDMDGTPLILVSALSAHTAALDADRRCSLLVGEPGKGDPLAHPRLTLKMRAKKLERGTADGTHAVRRYLNRHPKAKLYAGFADFSFFRLEPEGGLLNGGFARAYKLKREELLAESAVSAALLEMEQRAVEHMNEDHADAVENYATAFAGAEAGGWILTGIDPEGIDIAKGDEVRRTFFDEPLKDASEMRPVLVAMAKKARGG</sequence>
<dbReference type="PANTHER" id="PTHR13343">
    <property type="entry name" value="CREG1 PROTEIN"/>
    <property type="match status" value="1"/>
</dbReference>
<evidence type="ECO:0000259" key="1">
    <source>
        <dbReference type="Pfam" id="PF01243"/>
    </source>
</evidence>
<proteinExistence type="predicted"/>
<dbReference type="InterPro" id="IPR037119">
    <property type="entry name" value="Haem_oxidase_HugZ-like_sf"/>
</dbReference>
<name>A0ABT2LJQ3_9HYPH</name>
<evidence type="ECO:0000313" key="4">
    <source>
        <dbReference type="Proteomes" id="UP001320831"/>
    </source>
</evidence>